<evidence type="ECO:0000256" key="1">
    <source>
        <dbReference type="SAM" id="Phobius"/>
    </source>
</evidence>
<feature type="transmembrane region" description="Helical" evidence="1">
    <location>
        <begin position="89"/>
        <end position="110"/>
    </location>
</feature>
<accession>A0ABY3AGI1</accession>
<evidence type="ECO:0000313" key="2">
    <source>
        <dbReference type="EMBL" id="TQR40179.1"/>
    </source>
</evidence>
<dbReference type="EMBL" id="SADY01000017">
    <property type="protein sequence ID" value="TQR40179.1"/>
    <property type="molecule type" value="Genomic_DNA"/>
</dbReference>
<sequence>MNLISVIRENKSLSKALFIVYSILLIMFYYGYGLLDYYRLNHLQELDSAIYFERWVSIFGTLFSYLFYIAVITLHIVFRNNMKALIHYLLLNGALFVGMAFINVIISLFIPLANNMFVQPLIIIFVLLSVDLILMWMRKKEIS</sequence>
<dbReference type="Proteomes" id="UP000316208">
    <property type="component" value="Unassembled WGS sequence"/>
</dbReference>
<gene>
    <name evidence="2" type="ORF">C7Y44_28250</name>
</gene>
<protein>
    <submittedName>
        <fullName evidence="2">Uncharacterized protein</fullName>
    </submittedName>
</protein>
<reference evidence="2 3" key="1">
    <citation type="submission" date="2018-03" db="EMBL/GenBank/DDBJ databases">
        <title>Aerobic endospore-forming bacteria genome sequencing and assembly.</title>
        <authorList>
            <person name="Cavalcante D.A."/>
            <person name="Driks A."/>
            <person name="Putonti C."/>
            <person name="De-Souza M.T."/>
        </authorList>
    </citation>
    <scope>NUCLEOTIDE SEQUENCE [LARGE SCALE GENOMIC DNA]</scope>
    <source>
        <strain evidence="2 3">SDF0028</strain>
    </source>
</reference>
<comment type="caution">
    <text evidence="2">The sequence shown here is derived from an EMBL/GenBank/DDBJ whole genome shotgun (WGS) entry which is preliminary data.</text>
</comment>
<feature type="transmembrane region" description="Helical" evidence="1">
    <location>
        <begin position="116"/>
        <end position="137"/>
    </location>
</feature>
<name>A0ABY3AGI1_PAEPP</name>
<keyword evidence="1" id="KW-0812">Transmembrane</keyword>
<keyword evidence="1" id="KW-1133">Transmembrane helix</keyword>
<keyword evidence="3" id="KW-1185">Reference proteome</keyword>
<feature type="transmembrane region" description="Helical" evidence="1">
    <location>
        <begin position="55"/>
        <end position="77"/>
    </location>
</feature>
<keyword evidence="1" id="KW-0472">Membrane</keyword>
<dbReference type="RefSeq" id="WP_142547005.1">
    <property type="nucleotide sequence ID" value="NZ_SADY01000017.1"/>
</dbReference>
<evidence type="ECO:0000313" key="3">
    <source>
        <dbReference type="Proteomes" id="UP000316208"/>
    </source>
</evidence>
<organism evidence="2 3">
    <name type="scientific">Paenibacillus popilliae</name>
    <name type="common">Bacillus popilliae</name>
    <dbReference type="NCBI Taxonomy" id="78057"/>
    <lineage>
        <taxon>Bacteria</taxon>
        <taxon>Bacillati</taxon>
        <taxon>Bacillota</taxon>
        <taxon>Bacilli</taxon>
        <taxon>Bacillales</taxon>
        <taxon>Paenibacillaceae</taxon>
        <taxon>Paenibacillus</taxon>
    </lineage>
</organism>
<feature type="transmembrane region" description="Helical" evidence="1">
    <location>
        <begin position="12"/>
        <end position="35"/>
    </location>
</feature>
<proteinExistence type="predicted"/>